<sequence length="141" mass="16154">MISAVAELYDIHPQTLRMYEREGLLRPNRSEGNTRLYSALDLERLELILTLTRDLGVNLAGVEVILNMRENMSRLQEEVGSLMTYVRDELLKNESELKGRFEQALVRIERGPLMVLERTTRITVRSSDEQTTGDADKTSSL</sequence>
<dbReference type="PANTHER" id="PTHR30204:SF58">
    <property type="entry name" value="HTH-TYPE TRANSCRIPTIONAL REGULATOR YFMP"/>
    <property type="match status" value="1"/>
</dbReference>
<dbReference type="SUPFAM" id="SSF46955">
    <property type="entry name" value="Putative DNA-binding domain"/>
    <property type="match status" value="1"/>
</dbReference>
<dbReference type="PROSITE" id="PS50937">
    <property type="entry name" value="HTH_MERR_2"/>
    <property type="match status" value="1"/>
</dbReference>
<accession>A0A381YN55</accession>
<dbReference type="GO" id="GO:0003677">
    <property type="term" value="F:DNA binding"/>
    <property type="evidence" value="ECO:0007669"/>
    <property type="project" value="UniProtKB-KW"/>
</dbReference>
<protein>
    <recommendedName>
        <fullName evidence="2">HTH merR-type domain-containing protein</fullName>
    </recommendedName>
</protein>
<dbReference type="EMBL" id="UINC01018623">
    <property type="protein sequence ID" value="SVA78380.1"/>
    <property type="molecule type" value="Genomic_DNA"/>
</dbReference>
<dbReference type="AlphaFoldDB" id="A0A381YN55"/>
<dbReference type="Gene3D" id="1.10.1660.10">
    <property type="match status" value="1"/>
</dbReference>
<feature type="domain" description="HTH merR-type" evidence="2">
    <location>
        <begin position="1"/>
        <end position="68"/>
    </location>
</feature>
<evidence type="ECO:0000313" key="3">
    <source>
        <dbReference type="EMBL" id="SVA78380.1"/>
    </source>
</evidence>
<keyword evidence="1" id="KW-0238">DNA-binding</keyword>
<dbReference type="CDD" id="cd04766">
    <property type="entry name" value="HTH_HspR"/>
    <property type="match status" value="1"/>
</dbReference>
<evidence type="ECO:0000256" key="1">
    <source>
        <dbReference type="ARBA" id="ARBA00023125"/>
    </source>
</evidence>
<proteinExistence type="predicted"/>
<name>A0A381YN55_9ZZZZ</name>
<dbReference type="Pfam" id="PF13411">
    <property type="entry name" value="MerR_1"/>
    <property type="match status" value="1"/>
</dbReference>
<dbReference type="InterPro" id="IPR000551">
    <property type="entry name" value="MerR-type_HTH_dom"/>
</dbReference>
<dbReference type="InterPro" id="IPR009061">
    <property type="entry name" value="DNA-bd_dom_put_sf"/>
</dbReference>
<evidence type="ECO:0000259" key="2">
    <source>
        <dbReference type="PROSITE" id="PS50937"/>
    </source>
</evidence>
<organism evidence="3">
    <name type="scientific">marine metagenome</name>
    <dbReference type="NCBI Taxonomy" id="408172"/>
    <lineage>
        <taxon>unclassified sequences</taxon>
        <taxon>metagenomes</taxon>
        <taxon>ecological metagenomes</taxon>
    </lineage>
</organism>
<reference evidence="3" key="1">
    <citation type="submission" date="2018-05" db="EMBL/GenBank/DDBJ databases">
        <authorList>
            <person name="Lanie J.A."/>
            <person name="Ng W.-L."/>
            <person name="Kazmierczak K.M."/>
            <person name="Andrzejewski T.M."/>
            <person name="Davidsen T.M."/>
            <person name="Wayne K.J."/>
            <person name="Tettelin H."/>
            <person name="Glass J.I."/>
            <person name="Rusch D."/>
            <person name="Podicherti R."/>
            <person name="Tsui H.-C.T."/>
            <person name="Winkler M.E."/>
        </authorList>
    </citation>
    <scope>NUCLEOTIDE SEQUENCE</scope>
</reference>
<dbReference type="SMART" id="SM00422">
    <property type="entry name" value="HTH_MERR"/>
    <property type="match status" value="1"/>
</dbReference>
<dbReference type="GO" id="GO:0003700">
    <property type="term" value="F:DNA-binding transcription factor activity"/>
    <property type="evidence" value="ECO:0007669"/>
    <property type="project" value="InterPro"/>
</dbReference>
<gene>
    <name evidence="3" type="ORF">METZ01_LOCUS131234</name>
</gene>
<dbReference type="PANTHER" id="PTHR30204">
    <property type="entry name" value="REDOX-CYCLING DRUG-SENSING TRANSCRIPTIONAL ACTIVATOR SOXR"/>
    <property type="match status" value="1"/>
</dbReference>
<dbReference type="InterPro" id="IPR047057">
    <property type="entry name" value="MerR_fam"/>
</dbReference>